<dbReference type="Gene3D" id="3.10.290.30">
    <property type="entry name" value="MM3350-like"/>
    <property type="match status" value="1"/>
</dbReference>
<evidence type="ECO:0000313" key="4">
    <source>
        <dbReference type="Proteomes" id="UP000199321"/>
    </source>
</evidence>
<accession>A0A1G7ENQ1</accession>
<dbReference type="Pfam" id="PF07929">
    <property type="entry name" value="PRiA4_ORF3"/>
    <property type="match status" value="1"/>
</dbReference>
<evidence type="ECO:0000313" key="3">
    <source>
        <dbReference type="EMBL" id="SDE65269.1"/>
    </source>
</evidence>
<feature type="region of interest" description="Disordered" evidence="1">
    <location>
        <begin position="135"/>
        <end position="177"/>
    </location>
</feature>
<dbReference type="EMBL" id="FNBA01000002">
    <property type="protein sequence ID" value="SDE65269.1"/>
    <property type="molecule type" value="Genomic_DNA"/>
</dbReference>
<dbReference type="SUPFAM" id="SSF159941">
    <property type="entry name" value="MM3350-like"/>
    <property type="match status" value="1"/>
</dbReference>
<proteinExistence type="predicted"/>
<sequence>MIYRFRIILDAKEDVIRDIEIEETATLEDFHNVITQAYGFEGQEMASFYTSNDEWEQEEEIPLFDMSEVPGALRVMSETLLQNVVSENSTKLIYVYDFLTMWTFLVELAEIAEPEAGMMYPNLMFAHGEIPDDAPHKKYVGKGEDDEDDDVDDFYDDDEFDLDPEDYDTLDFDENWN</sequence>
<feature type="compositionally biased region" description="Acidic residues" evidence="1">
    <location>
        <begin position="144"/>
        <end position="177"/>
    </location>
</feature>
<gene>
    <name evidence="3" type="ORF">SAMN05421855_10266</name>
</gene>
<protein>
    <submittedName>
        <fullName evidence="3">PRiA4b ORF-3-like protein</fullName>
    </submittedName>
</protein>
<dbReference type="OrthoDB" id="666725at2"/>
<dbReference type="RefSeq" id="WP_093142086.1">
    <property type="nucleotide sequence ID" value="NZ_BMWO01000002.1"/>
</dbReference>
<dbReference type="InterPro" id="IPR012912">
    <property type="entry name" value="Plasmid_pRiA4b_Orf3-like"/>
</dbReference>
<dbReference type="Proteomes" id="UP000199321">
    <property type="component" value="Unassembled WGS sequence"/>
</dbReference>
<organism evidence="3 4">
    <name type="scientific">Ulvibacter litoralis</name>
    <dbReference type="NCBI Taxonomy" id="227084"/>
    <lineage>
        <taxon>Bacteria</taxon>
        <taxon>Pseudomonadati</taxon>
        <taxon>Bacteroidota</taxon>
        <taxon>Flavobacteriia</taxon>
        <taxon>Flavobacteriales</taxon>
        <taxon>Flavobacteriaceae</taxon>
        <taxon>Ulvibacter</taxon>
    </lineage>
</organism>
<evidence type="ECO:0000259" key="2">
    <source>
        <dbReference type="Pfam" id="PF07929"/>
    </source>
</evidence>
<name>A0A1G7ENQ1_9FLAO</name>
<keyword evidence="4" id="KW-1185">Reference proteome</keyword>
<dbReference type="InterPro" id="IPR024047">
    <property type="entry name" value="MM3350-like_sf"/>
</dbReference>
<feature type="domain" description="Plasmid pRiA4b Orf3-like" evidence="2">
    <location>
        <begin position="2"/>
        <end position="133"/>
    </location>
</feature>
<dbReference type="AlphaFoldDB" id="A0A1G7ENQ1"/>
<evidence type="ECO:0000256" key="1">
    <source>
        <dbReference type="SAM" id="MobiDB-lite"/>
    </source>
</evidence>
<dbReference type="STRING" id="227084.SAMN05421855_10266"/>
<reference evidence="3 4" key="1">
    <citation type="submission" date="2016-10" db="EMBL/GenBank/DDBJ databases">
        <authorList>
            <person name="de Groot N.N."/>
        </authorList>
    </citation>
    <scope>NUCLEOTIDE SEQUENCE [LARGE SCALE GENOMIC DNA]</scope>
    <source>
        <strain evidence="3 4">DSM 16195</strain>
    </source>
</reference>